<dbReference type="PANTHER" id="PTHR42659:SF9">
    <property type="entry name" value="XANTHINE DEHYDROGENASE FAD-BINDING SUBUNIT XDHB-RELATED"/>
    <property type="match status" value="1"/>
</dbReference>
<dbReference type="EMBL" id="AHBW01000029">
    <property type="protein sequence ID" value="EHK85709.1"/>
    <property type="molecule type" value="Genomic_DNA"/>
</dbReference>
<protein>
    <submittedName>
        <fullName evidence="2">Oxidoreductase FAD-binding subunit</fullName>
    </submittedName>
</protein>
<dbReference type="SUPFAM" id="SSF56176">
    <property type="entry name" value="FAD-binding/transporter-associated domain-like"/>
    <property type="match status" value="1"/>
</dbReference>
<dbReference type="GO" id="GO:0016491">
    <property type="term" value="F:oxidoreductase activity"/>
    <property type="evidence" value="ECO:0007669"/>
    <property type="project" value="InterPro"/>
</dbReference>
<evidence type="ECO:0000313" key="2">
    <source>
        <dbReference type="EMBL" id="EHK85709.1"/>
    </source>
</evidence>
<gene>
    <name evidence="2" type="ORF">AK37_03053</name>
</gene>
<dbReference type="PROSITE" id="PS51387">
    <property type="entry name" value="FAD_PCMH"/>
    <property type="match status" value="1"/>
</dbReference>
<evidence type="ECO:0000313" key="3">
    <source>
        <dbReference type="Proteomes" id="UP000005064"/>
    </source>
</evidence>
<dbReference type="PATRIC" id="fig|1114960.4.peg.602"/>
<name>H0JLZ2_9NOCA</name>
<sequence length="283" mass="30360">MKAMDLHNITAYDIARDRTDLTFEEGAAPLGGGTWLFSEPQPHLHRLVDLSGLGWPAVTRHPDALEIAATCTVEQMAALSDEAEHTAAPLFRQCAEALLASWKIWKRATVGGNICLSFPAGAMISLATALDADAVIWTIDGGERRIPVADFVLGVASNALAPGEILRSIRIPLRVLSSRTVFRKIALSPLGRSGAVVIGRRDDDGSVTLSITASTVRPCLLRFTEVPSAQALSDALARLVPTTSYYTDAHGSADWRRAVTAVLAEEIRTELSNTALPKTEVQP</sequence>
<dbReference type="Proteomes" id="UP000005064">
    <property type="component" value="Unassembled WGS sequence"/>
</dbReference>
<dbReference type="GO" id="GO:0071949">
    <property type="term" value="F:FAD binding"/>
    <property type="evidence" value="ECO:0007669"/>
    <property type="project" value="InterPro"/>
</dbReference>
<dbReference type="Gene3D" id="3.30.465.10">
    <property type="match status" value="1"/>
</dbReference>
<evidence type="ECO:0000259" key="1">
    <source>
        <dbReference type="PROSITE" id="PS51387"/>
    </source>
</evidence>
<dbReference type="InterPro" id="IPR036318">
    <property type="entry name" value="FAD-bd_PCMH-like_sf"/>
</dbReference>
<proteinExistence type="predicted"/>
<organism evidence="2 3">
    <name type="scientific">Rhodococcus pyridinivorans AK37</name>
    <dbReference type="NCBI Taxonomy" id="1114960"/>
    <lineage>
        <taxon>Bacteria</taxon>
        <taxon>Bacillati</taxon>
        <taxon>Actinomycetota</taxon>
        <taxon>Actinomycetes</taxon>
        <taxon>Mycobacteriales</taxon>
        <taxon>Nocardiaceae</taxon>
        <taxon>Rhodococcus</taxon>
    </lineage>
</organism>
<comment type="caution">
    <text evidence="2">The sequence shown here is derived from an EMBL/GenBank/DDBJ whole genome shotgun (WGS) entry which is preliminary data.</text>
</comment>
<dbReference type="InterPro" id="IPR016166">
    <property type="entry name" value="FAD-bd_PCMH"/>
</dbReference>
<dbReference type="InterPro" id="IPR051312">
    <property type="entry name" value="Diverse_Substr_Oxidored"/>
</dbReference>
<dbReference type="InterPro" id="IPR016169">
    <property type="entry name" value="FAD-bd_PCMH_sub2"/>
</dbReference>
<dbReference type="InterPro" id="IPR002346">
    <property type="entry name" value="Mopterin_DH_FAD-bd"/>
</dbReference>
<dbReference type="PANTHER" id="PTHR42659">
    <property type="entry name" value="XANTHINE DEHYDROGENASE SUBUNIT C-RELATED"/>
    <property type="match status" value="1"/>
</dbReference>
<reference evidence="2 3" key="1">
    <citation type="submission" date="2011-12" db="EMBL/GenBank/DDBJ databases">
        <authorList>
            <person name="Kriszt B."/>
            <person name="Tancsics A."/>
            <person name="Cserhati M."/>
            <person name="Toth A."/>
            <person name="Nagy I."/>
            <person name="Horvath B."/>
            <person name="Tamura T."/>
            <person name="Kukolya J."/>
            <person name="Szoboszlay S."/>
        </authorList>
    </citation>
    <scope>NUCLEOTIDE SEQUENCE [LARGE SCALE GENOMIC DNA]</scope>
    <source>
        <strain evidence="2 3">AK37</strain>
    </source>
</reference>
<dbReference type="AlphaFoldDB" id="H0JLZ2"/>
<feature type="domain" description="FAD-binding PCMH-type" evidence="1">
    <location>
        <begin position="1"/>
        <end position="176"/>
    </location>
</feature>
<dbReference type="Pfam" id="PF00941">
    <property type="entry name" value="FAD_binding_5"/>
    <property type="match status" value="1"/>
</dbReference>
<accession>H0JLZ2</accession>